<dbReference type="EMBL" id="UOFJ01000161">
    <property type="protein sequence ID" value="VAW65004.1"/>
    <property type="molecule type" value="Genomic_DNA"/>
</dbReference>
<feature type="non-terminal residue" evidence="1">
    <location>
        <position position="1"/>
    </location>
</feature>
<protein>
    <submittedName>
        <fullName evidence="1">Uncharacterized protein</fullName>
    </submittedName>
</protein>
<proteinExistence type="predicted"/>
<name>A0A3B0Y8U7_9ZZZZ</name>
<organism evidence="1">
    <name type="scientific">hydrothermal vent metagenome</name>
    <dbReference type="NCBI Taxonomy" id="652676"/>
    <lineage>
        <taxon>unclassified sequences</taxon>
        <taxon>metagenomes</taxon>
        <taxon>ecological metagenomes</taxon>
    </lineage>
</organism>
<sequence length="56" mass="6337">RRGNLSRDLQTAGLRLCWFELMGWYIAQPRGYVGKGSFTRVNSPFPALPRDPAEAI</sequence>
<evidence type="ECO:0000313" key="1">
    <source>
        <dbReference type="EMBL" id="VAW65004.1"/>
    </source>
</evidence>
<gene>
    <name evidence="1" type="ORF">MNBD_GAMMA10-430</name>
</gene>
<accession>A0A3B0Y8U7</accession>
<dbReference type="AlphaFoldDB" id="A0A3B0Y8U7"/>
<reference evidence="1" key="1">
    <citation type="submission" date="2018-06" db="EMBL/GenBank/DDBJ databases">
        <authorList>
            <person name="Zhirakovskaya E."/>
        </authorList>
    </citation>
    <scope>NUCLEOTIDE SEQUENCE</scope>
</reference>